<dbReference type="AlphaFoldDB" id="A0A9X7W474"/>
<gene>
    <name evidence="2" type="ORF">JZ786_22845</name>
</gene>
<dbReference type="InterPro" id="IPR013693">
    <property type="entry name" value="SpoIID/LytB_N"/>
</dbReference>
<evidence type="ECO:0000259" key="1">
    <source>
        <dbReference type="Pfam" id="PF08486"/>
    </source>
</evidence>
<proteinExistence type="predicted"/>
<keyword evidence="3" id="KW-1185">Reference proteome</keyword>
<dbReference type="KEGG" id="afx:JZ786_22845"/>
<name>A0A9X7W474_9BACL</name>
<organism evidence="2 3">
    <name type="scientific">Alicyclobacillus mengziensis</name>
    <dbReference type="NCBI Taxonomy" id="2931921"/>
    <lineage>
        <taxon>Bacteria</taxon>
        <taxon>Bacillati</taxon>
        <taxon>Bacillota</taxon>
        <taxon>Bacilli</taxon>
        <taxon>Bacillales</taxon>
        <taxon>Alicyclobacillaceae</taxon>
        <taxon>Alicyclobacillus</taxon>
    </lineage>
</organism>
<dbReference type="Pfam" id="PF08486">
    <property type="entry name" value="SpoIID"/>
    <property type="match status" value="1"/>
</dbReference>
<evidence type="ECO:0000313" key="2">
    <source>
        <dbReference type="EMBL" id="QSO50070.1"/>
    </source>
</evidence>
<dbReference type="EMBL" id="CP071182">
    <property type="protein sequence ID" value="QSO50070.1"/>
    <property type="molecule type" value="Genomic_DNA"/>
</dbReference>
<protein>
    <submittedName>
        <fullName evidence="2">SpoIID/LytB domain-containing protein</fullName>
    </submittedName>
</protein>
<evidence type="ECO:0000313" key="3">
    <source>
        <dbReference type="Proteomes" id="UP000663505"/>
    </source>
</evidence>
<reference evidence="2 3" key="1">
    <citation type="submission" date="2021-02" db="EMBL/GenBank/DDBJ databases">
        <title>Alicyclobacillus curvatus sp. nov. and Alicyclobacillus mengziensis sp. nov., two acidophilic bacteria isolated from acid mine drainage.</title>
        <authorList>
            <person name="Huang Y."/>
        </authorList>
    </citation>
    <scope>NUCLEOTIDE SEQUENCE [LARGE SCALE GENOMIC DNA]</scope>
    <source>
        <strain evidence="2 3">S30H14</strain>
    </source>
</reference>
<feature type="domain" description="Sporulation stage II protein D amidase enhancer LytB N-terminal" evidence="1">
    <location>
        <begin position="46"/>
        <end position="126"/>
    </location>
</feature>
<accession>A0A9X7W474</accession>
<dbReference type="Proteomes" id="UP000663505">
    <property type="component" value="Chromosome"/>
</dbReference>
<sequence>MLGGIVFSGIPKEAKAQTQTIYNTAMPSVIRVAIRSNNDPWGPILWVQTVGFQEYCSDVLPNEWMPSWSPEALRAGAIAIKMYAWYCTLHPTTESGFTYDVDNTTNFQMYKYMSGTPITNQAIQQTWNLAYAPPNGEIVQLEYRSGWLDTANWVFVGSNIMSQWGTEYLGNIARLTYSQILNMYYPGYVIHGI</sequence>